<reference evidence="2 3" key="1">
    <citation type="submission" date="2017-07" db="EMBL/GenBank/DDBJ databases">
        <title>Flavobacterium cyanobacteriorum sp. nov., isolated from cyanobacterial aggregates in a eutrophic lake.</title>
        <authorList>
            <person name="Cai H."/>
        </authorList>
    </citation>
    <scope>NUCLEOTIDE SEQUENCE [LARGE SCALE GENOMIC DNA]</scope>
    <source>
        <strain evidence="2 3">TH167</strain>
    </source>
</reference>
<dbReference type="AlphaFoldDB" id="A0A255ZVU4"/>
<gene>
    <name evidence="2" type="ORF">CHX27_06000</name>
</gene>
<organism evidence="2 3">
    <name type="scientific">Flavobacterium aurantiibacter</name>
    <dbReference type="NCBI Taxonomy" id="2023067"/>
    <lineage>
        <taxon>Bacteria</taxon>
        <taxon>Pseudomonadati</taxon>
        <taxon>Bacteroidota</taxon>
        <taxon>Flavobacteriia</taxon>
        <taxon>Flavobacteriales</taxon>
        <taxon>Flavobacteriaceae</taxon>
        <taxon>Flavobacterium</taxon>
    </lineage>
</organism>
<dbReference type="Proteomes" id="UP000216035">
    <property type="component" value="Unassembled WGS sequence"/>
</dbReference>
<dbReference type="EMBL" id="NOXX01000180">
    <property type="protein sequence ID" value="OYQ45522.1"/>
    <property type="molecule type" value="Genomic_DNA"/>
</dbReference>
<evidence type="ECO:0000259" key="1">
    <source>
        <dbReference type="Pfam" id="PF20376"/>
    </source>
</evidence>
<dbReference type="Pfam" id="PF20376">
    <property type="entry name" value="DUF6671"/>
    <property type="match status" value="1"/>
</dbReference>
<dbReference type="InterPro" id="IPR046612">
    <property type="entry name" value="DUF6671"/>
</dbReference>
<dbReference type="OrthoDB" id="9793837at2"/>
<feature type="domain" description="DUF6671" evidence="1">
    <location>
        <begin position="70"/>
        <end position="285"/>
    </location>
</feature>
<proteinExistence type="predicted"/>
<evidence type="ECO:0000313" key="2">
    <source>
        <dbReference type="EMBL" id="OYQ45522.1"/>
    </source>
</evidence>
<accession>A0A255ZVU4</accession>
<name>A0A255ZVU4_9FLAO</name>
<dbReference type="RefSeq" id="WP_094485858.1">
    <property type="nucleotide sequence ID" value="NZ_NOXX01000180.1"/>
</dbReference>
<protein>
    <recommendedName>
        <fullName evidence="1">DUF6671 domain-containing protein</fullName>
    </recommendedName>
</protein>
<evidence type="ECO:0000313" key="3">
    <source>
        <dbReference type="Proteomes" id="UP000216035"/>
    </source>
</evidence>
<keyword evidence="3" id="KW-1185">Reference proteome</keyword>
<comment type="caution">
    <text evidence="2">The sequence shown here is derived from an EMBL/GenBank/DDBJ whole genome shotgun (WGS) entry which is preliminary data.</text>
</comment>
<sequence length="285" mass="32071">MERSKFLLGEGRTALFATKHGKGLLVQSLFNDQLGIQVQVAPEFDTDVFGTFSGEVNRRDSALETVRRKAKAAAEKYGHDLILASEGSFGPHPEIFFAHANEEYLLLADYKNKREYLAKHLTTDTNFSGERLTNLTDLATFLQKVGFPEAKVILKNREENPDVVSKDLASEEEVATAAQDLLNRFGSFYVETDMRAMNNPLRRKAIAETAQKLIEKIKSLCPNCAAPGFDWYDVKTGLPCELCQQPTNSVLALKHRCEVCQFENEQPRPDNKSFESAMYCNYCNP</sequence>